<dbReference type="RefSeq" id="WP_211853467.1">
    <property type="nucleotide sequence ID" value="NZ_JAAGBB010000017.1"/>
</dbReference>
<evidence type="ECO:0000313" key="2">
    <source>
        <dbReference type="EMBL" id="MBR0665799.1"/>
    </source>
</evidence>
<sequence length="121" mass="12643">MPRPAVFAFCVLLALPAAAEAPTEDFGAWPPLRDPFPSTGGGGIMIAGYRPVLAGAVCSTDFEAVEPNGTRHPNTVVFEAVPAQGGILCTNGRWRSLTGDASGTTSFRVFIRDGVVRGQPL</sequence>
<keyword evidence="3" id="KW-1185">Reference proteome</keyword>
<gene>
    <name evidence="2" type="ORF">GXW71_15680</name>
</gene>
<reference evidence="3" key="1">
    <citation type="journal article" date="2021" name="Syst. Appl. Microbiol.">
        <title>Roseomonas hellenica sp. nov., isolated from roots of wild-growing Alkanna tinctoria.</title>
        <authorList>
            <person name="Rat A."/>
            <person name="Naranjo H.D."/>
            <person name="Lebbe L."/>
            <person name="Cnockaert M."/>
            <person name="Krigas N."/>
            <person name="Grigoriadou K."/>
            <person name="Maloupa E."/>
            <person name="Willems A."/>
        </authorList>
    </citation>
    <scope>NUCLEOTIDE SEQUENCE [LARGE SCALE GENOMIC DNA]</scope>
    <source>
        <strain evidence="3">LMG 31523</strain>
    </source>
</reference>
<feature type="chain" id="PRO_5046937206" description="Alkaline proteinase inhibitor/ Outer membrane lipoprotein Omp19 domain-containing protein" evidence="1">
    <location>
        <begin position="20"/>
        <end position="121"/>
    </location>
</feature>
<comment type="caution">
    <text evidence="2">The sequence shown here is derived from an EMBL/GenBank/DDBJ whole genome shotgun (WGS) entry which is preliminary data.</text>
</comment>
<dbReference type="Proteomes" id="UP001196870">
    <property type="component" value="Unassembled WGS sequence"/>
</dbReference>
<protein>
    <recommendedName>
        <fullName evidence="4">Alkaline proteinase inhibitor/ Outer membrane lipoprotein Omp19 domain-containing protein</fullName>
    </recommendedName>
</protein>
<dbReference type="EMBL" id="JAAGBB010000017">
    <property type="protein sequence ID" value="MBR0665799.1"/>
    <property type="molecule type" value="Genomic_DNA"/>
</dbReference>
<evidence type="ECO:0008006" key="4">
    <source>
        <dbReference type="Google" id="ProtNLM"/>
    </source>
</evidence>
<evidence type="ECO:0000313" key="3">
    <source>
        <dbReference type="Proteomes" id="UP001196870"/>
    </source>
</evidence>
<organism evidence="2 3">
    <name type="scientific">Plastoroseomonas hellenica</name>
    <dbReference type="NCBI Taxonomy" id="2687306"/>
    <lineage>
        <taxon>Bacteria</taxon>
        <taxon>Pseudomonadati</taxon>
        <taxon>Pseudomonadota</taxon>
        <taxon>Alphaproteobacteria</taxon>
        <taxon>Acetobacterales</taxon>
        <taxon>Acetobacteraceae</taxon>
        <taxon>Plastoroseomonas</taxon>
    </lineage>
</organism>
<name>A0ABS5EZS2_9PROT</name>
<evidence type="ECO:0000256" key="1">
    <source>
        <dbReference type="SAM" id="SignalP"/>
    </source>
</evidence>
<feature type="signal peptide" evidence="1">
    <location>
        <begin position="1"/>
        <end position="19"/>
    </location>
</feature>
<keyword evidence="1" id="KW-0732">Signal</keyword>
<accession>A0ABS5EZS2</accession>
<proteinExistence type="predicted"/>